<gene>
    <name evidence="2" type="ORF">IU449_01495</name>
</gene>
<organism evidence="2 3">
    <name type="scientific">Nocardia higoensis</name>
    <dbReference type="NCBI Taxonomy" id="228599"/>
    <lineage>
        <taxon>Bacteria</taxon>
        <taxon>Bacillati</taxon>
        <taxon>Actinomycetota</taxon>
        <taxon>Actinomycetes</taxon>
        <taxon>Mycobacteriales</taxon>
        <taxon>Nocardiaceae</taxon>
        <taxon>Nocardia</taxon>
    </lineage>
</organism>
<name>A0ABS0D8Q0_9NOCA</name>
<dbReference type="EMBL" id="JADLQN010000001">
    <property type="protein sequence ID" value="MBF6353234.1"/>
    <property type="molecule type" value="Genomic_DNA"/>
</dbReference>
<evidence type="ECO:0000256" key="1">
    <source>
        <dbReference type="SAM" id="MobiDB-lite"/>
    </source>
</evidence>
<dbReference type="Proteomes" id="UP000707731">
    <property type="component" value="Unassembled WGS sequence"/>
</dbReference>
<feature type="region of interest" description="Disordered" evidence="1">
    <location>
        <begin position="1"/>
        <end position="23"/>
    </location>
</feature>
<dbReference type="RefSeq" id="WP_195000173.1">
    <property type="nucleotide sequence ID" value="NZ_JADLQN010000001.1"/>
</dbReference>
<accession>A0ABS0D8Q0</accession>
<reference evidence="2 3" key="1">
    <citation type="submission" date="2020-10" db="EMBL/GenBank/DDBJ databases">
        <title>Identification of Nocardia species via Next-generation sequencing and recognition of intraspecies genetic diversity.</title>
        <authorList>
            <person name="Li P."/>
            <person name="Li P."/>
            <person name="Lu B."/>
        </authorList>
    </citation>
    <scope>NUCLEOTIDE SEQUENCE [LARGE SCALE GENOMIC DNA]</scope>
    <source>
        <strain evidence="2 3">BJ06-0143</strain>
    </source>
</reference>
<evidence type="ECO:0000313" key="3">
    <source>
        <dbReference type="Proteomes" id="UP000707731"/>
    </source>
</evidence>
<keyword evidence="3" id="KW-1185">Reference proteome</keyword>
<proteinExistence type="predicted"/>
<sequence length="134" mass="14370">MLETHTEDAVTTAGADTGEEDFQPAKAVSGYGAEDAGIRSITETNVTSVFWAQKLLITHGTGAWTFGFPGVTVRADSQVSVSLTEVDNNNTPVLGLATTQVMNVVPHADGTMTVRYHVGWNSNIRVLFNFIIVN</sequence>
<protein>
    <submittedName>
        <fullName evidence="2">Uncharacterized protein</fullName>
    </submittedName>
</protein>
<evidence type="ECO:0000313" key="2">
    <source>
        <dbReference type="EMBL" id="MBF6353234.1"/>
    </source>
</evidence>
<comment type="caution">
    <text evidence="2">The sequence shown here is derived from an EMBL/GenBank/DDBJ whole genome shotgun (WGS) entry which is preliminary data.</text>
</comment>